<name>A0A1B7W884_APHFL</name>
<organism evidence="1 2">
    <name type="scientific">Aphanizomenon flos-aquae WA102</name>
    <dbReference type="NCBI Taxonomy" id="1710896"/>
    <lineage>
        <taxon>Bacteria</taxon>
        <taxon>Bacillati</taxon>
        <taxon>Cyanobacteriota</taxon>
        <taxon>Cyanophyceae</taxon>
        <taxon>Nostocales</taxon>
        <taxon>Aphanizomenonaceae</taxon>
        <taxon>Aphanizomenon</taxon>
    </lineage>
</organism>
<evidence type="ECO:0000313" key="1">
    <source>
        <dbReference type="EMBL" id="OBQ33391.1"/>
    </source>
</evidence>
<reference evidence="1 2" key="1">
    <citation type="submission" date="2015-09" db="EMBL/GenBank/DDBJ databases">
        <title>Aphanizomenon flos-aquae WA102.</title>
        <authorList>
            <person name="Driscoll C."/>
        </authorList>
    </citation>
    <scope>NUCLEOTIDE SEQUENCE [LARGE SCALE GENOMIC DNA]</scope>
    <source>
        <strain evidence="1">WA102</strain>
    </source>
</reference>
<dbReference type="AlphaFoldDB" id="A0A1B7W884"/>
<dbReference type="EMBL" id="LJOW01000599">
    <property type="protein sequence ID" value="OBQ33391.1"/>
    <property type="molecule type" value="Genomic_DNA"/>
</dbReference>
<dbReference type="Proteomes" id="UP000092093">
    <property type="component" value="Unassembled WGS sequence"/>
</dbReference>
<sequence>MGAQPSRAPAAQGSFNVQASTFKNLWNYFRVQVQFFKVTAIPLKVTDFDSAKNIRSGHFTVDSFC</sequence>
<evidence type="ECO:0000313" key="2">
    <source>
        <dbReference type="Proteomes" id="UP000092093"/>
    </source>
</evidence>
<gene>
    <name evidence="1" type="ORF">AN484_27220</name>
</gene>
<comment type="caution">
    <text evidence="1">The sequence shown here is derived from an EMBL/GenBank/DDBJ whole genome shotgun (WGS) entry which is preliminary data.</text>
</comment>
<proteinExistence type="predicted"/>
<protein>
    <submittedName>
        <fullName evidence="1">Uncharacterized protein</fullName>
    </submittedName>
</protein>
<accession>A0A1B7W884</accession>